<evidence type="ECO:0000256" key="1">
    <source>
        <dbReference type="SAM" id="Phobius"/>
    </source>
</evidence>
<feature type="transmembrane region" description="Helical" evidence="1">
    <location>
        <begin position="63"/>
        <end position="85"/>
    </location>
</feature>
<keyword evidence="1" id="KW-1133">Transmembrane helix</keyword>
<keyword evidence="1" id="KW-0812">Transmembrane</keyword>
<dbReference type="RefSeq" id="WP_133166192.1">
    <property type="nucleotide sequence ID" value="NZ_PXNP01000004.1"/>
</dbReference>
<evidence type="ECO:0000313" key="2">
    <source>
        <dbReference type="EMBL" id="PSF14374.1"/>
    </source>
</evidence>
<evidence type="ECO:0000313" key="3">
    <source>
        <dbReference type="Proteomes" id="UP000239866"/>
    </source>
</evidence>
<feature type="transmembrane region" description="Helical" evidence="1">
    <location>
        <begin position="6"/>
        <end position="26"/>
    </location>
</feature>
<dbReference type="EMBL" id="PXNP01000004">
    <property type="protein sequence ID" value="PSF14374.1"/>
    <property type="molecule type" value="Genomic_DNA"/>
</dbReference>
<gene>
    <name evidence="2" type="ORF">C7H09_00545</name>
</gene>
<proteinExistence type="predicted"/>
<dbReference type="Proteomes" id="UP000239866">
    <property type="component" value="Unassembled WGS sequence"/>
</dbReference>
<name>A0A2T1KWA1_9GAMM</name>
<keyword evidence="1" id="KW-0472">Membrane</keyword>
<feature type="transmembrane region" description="Helical" evidence="1">
    <location>
        <begin position="38"/>
        <end position="57"/>
    </location>
</feature>
<reference evidence="2 3" key="1">
    <citation type="submission" date="2018-03" db="EMBL/GenBank/DDBJ databases">
        <title>Marinobacter brunus sp. nov., a marine bacterium of Gamma-proteobacteria isolated from the surface seawater of the South China Sea.</title>
        <authorList>
            <person name="Cheng H."/>
            <person name="Wu Y.-H."/>
            <person name="Xamxidin M."/>
            <person name="Xu X.-W."/>
        </authorList>
    </citation>
    <scope>NUCLEOTIDE SEQUENCE [LARGE SCALE GENOMIC DNA]</scope>
    <source>
        <strain evidence="2 3">NH169-3</strain>
    </source>
</reference>
<accession>A0A2T1KWA1</accession>
<keyword evidence="3" id="KW-1185">Reference proteome</keyword>
<sequence length="102" mass="11049">MAVVLLVTGLLGAFTYYVSLSALVNGNVSREGRLWPRLVGAPAFFISLSVTLISSYFGAEPTLWLSAAIWPVIALVLHAGYKIVLDTLVQQAERKDGEDKVI</sequence>
<dbReference type="AlphaFoldDB" id="A0A2T1KWA1"/>
<comment type="caution">
    <text evidence="2">The sequence shown here is derived from an EMBL/GenBank/DDBJ whole genome shotgun (WGS) entry which is preliminary data.</text>
</comment>
<organism evidence="2 3">
    <name type="scientific">Marinobacter fuscus</name>
    <dbReference type="NCBI Taxonomy" id="2109942"/>
    <lineage>
        <taxon>Bacteria</taxon>
        <taxon>Pseudomonadati</taxon>
        <taxon>Pseudomonadota</taxon>
        <taxon>Gammaproteobacteria</taxon>
        <taxon>Pseudomonadales</taxon>
        <taxon>Marinobacteraceae</taxon>
        <taxon>Marinobacter</taxon>
    </lineage>
</organism>
<protein>
    <submittedName>
        <fullName evidence="2">Uncharacterized protein</fullName>
    </submittedName>
</protein>